<dbReference type="PROSITE" id="PS01219">
    <property type="entry name" value="AMMONIUM_TRANSP"/>
    <property type="match status" value="1"/>
</dbReference>
<dbReference type="AlphaFoldDB" id="A0A380TF00"/>
<gene>
    <name evidence="11" type="primary">amtB</name>
    <name evidence="11" type="ORF">DF3PB_260010</name>
</gene>
<evidence type="ECO:0000256" key="7">
    <source>
        <dbReference type="ARBA" id="ARBA00023136"/>
    </source>
</evidence>
<comment type="subcellular location">
    <subcellularLocation>
        <location evidence="1">Cell membrane</location>
        <topology evidence="1">Multi-pass membrane protein</topology>
    </subcellularLocation>
</comment>
<keyword evidence="7 9" id="KW-0472">Membrane</keyword>
<feature type="transmembrane region" description="Helical" evidence="9">
    <location>
        <begin position="390"/>
        <end position="411"/>
    </location>
</feature>
<keyword evidence="8" id="KW-0924">Ammonia transport</keyword>
<evidence type="ECO:0000259" key="10">
    <source>
        <dbReference type="Pfam" id="PF00909"/>
    </source>
</evidence>
<evidence type="ECO:0000256" key="2">
    <source>
        <dbReference type="ARBA" id="ARBA00005887"/>
    </source>
</evidence>
<keyword evidence="3" id="KW-0813">Transport</keyword>
<dbReference type="InterPro" id="IPR018047">
    <property type="entry name" value="Ammonium_transpt_CS"/>
</dbReference>
<organism evidence="11">
    <name type="scientific">metagenome</name>
    <dbReference type="NCBI Taxonomy" id="256318"/>
    <lineage>
        <taxon>unclassified sequences</taxon>
        <taxon>metagenomes</taxon>
    </lineage>
</organism>
<dbReference type="PANTHER" id="PTHR43029:SF10">
    <property type="entry name" value="AMMONIUM TRANSPORTER MEP2"/>
    <property type="match status" value="1"/>
</dbReference>
<name>A0A380TF00_9ZZZZ</name>
<evidence type="ECO:0000256" key="6">
    <source>
        <dbReference type="ARBA" id="ARBA00022989"/>
    </source>
</evidence>
<feature type="transmembrane region" description="Helical" evidence="9">
    <location>
        <begin position="73"/>
        <end position="96"/>
    </location>
</feature>
<feature type="transmembrane region" description="Helical" evidence="9">
    <location>
        <begin position="156"/>
        <end position="177"/>
    </location>
</feature>
<protein>
    <submittedName>
        <fullName evidence="11">Ammonia channel</fullName>
    </submittedName>
</protein>
<evidence type="ECO:0000256" key="8">
    <source>
        <dbReference type="ARBA" id="ARBA00023177"/>
    </source>
</evidence>
<dbReference type="GO" id="GO:0005886">
    <property type="term" value="C:plasma membrane"/>
    <property type="evidence" value="ECO:0007669"/>
    <property type="project" value="UniProtKB-SubCell"/>
</dbReference>
<comment type="similarity">
    <text evidence="2">Belongs to the ammonia transporter channel (TC 1.A.11.2) family.</text>
</comment>
<keyword evidence="6 9" id="KW-1133">Transmembrane helix</keyword>
<evidence type="ECO:0000313" key="11">
    <source>
        <dbReference type="EMBL" id="SUS06259.1"/>
    </source>
</evidence>
<sequence>MRKRQLLSIGLLTAGAGLLFASFASAQEATAPTLDTGDNAWMLTSTVLVLMMLFPGLALFYGGMVRKKNVLALLTQCFTTGALLSVLWVVVGYSIAFTENNPFFGGLDKAFLNGIMPDTLSGTIPENVFVMFQCSFAIITPAIIIGSFADRMKFSAILWYMALWMLFVYAPTAHMVWGPGGYLLDAGVLDFAGGTVVHINAGFAGLVAAIMVGKRTGLRASETSVSESMAPHNLILTMIGASLLWVGWFGFNVGSSLAAGGSAGNVFVTTHTATAAAVLSWMGIEWLVRGKPTLLGAASGAVAGLVAITPACGFVDVKGALAIGLLSGIVCYWGATWLKHKLGIDDALDCFGVHGVGGVLGAILTGVFAIQSIGGEGKSGLIDGNPDQIITQIFGVGVTIGLTVVGSFIILKVIDLVIGLRVSESVEREGLDMAIHGEALHN</sequence>
<dbReference type="InterPro" id="IPR029020">
    <property type="entry name" value="Ammonium/urea_transptr"/>
</dbReference>
<feature type="transmembrane region" description="Helical" evidence="9">
    <location>
        <begin position="233"/>
        <end position="251"/>
    </location>
</feature>
<dbReference type="Pfam" id="PF00909">
    <property type="entry name" value="Ammonium_transp"/>
    <property type="match status" value="1"/>
</dbReference>
<evidence type="ECO:0000256" key="3">
    <source>
        <dbReference type="ARBA" id="ARBA00022448"/>
    </source>
</evidence>
<dbReference type="NCBIfam" id="TIGR00836">
    <property type="entry name" value="amt"/>
    <property type="match status" value="1"/>
</dbReference>
<feature type="transmembrane region" description="Helical" evidence="9">
    <location>
        <begin position="320"/>
        <end position="338"/>
    </location>
</feature>
<reference evidence="11" key="1">
    <citation type="submission" date="2018-07" db="EMBL/GenBank/DDBJ databases">
        <authorList>
            <person name="Quirk P.G."/>
            <person name="Krulwich T.A."/>
        </authorList>
    </citation>
    <scope>NUCLEOTIDE SEQUENCE</scope>
</reference>
<accession>A0A380TF00</accession>
<dbReference type="Gene3D" id="1.10.3430.10">
    <property type="entry name" value="Ammonium transporter AmtB like domains"/>
    <property type="match status" value="1"/>
</dbReference>
<evidence type="ECO:0000256" key="4">
    <source>
        <dbReference type="ARBA" id="ARBA00022475"/>
    </source>
</evidence>
<keyword evidence="4" id="KW-1003">Cell membrane</keyword>
<evidence type="ECO:0000256" key="9">
    <source>
        <dbReference type="SAM" id="Phobius"/>
    </source>
</evidence>
<dbReference type="GO" id="GO:0008519">
    <property type="term" value="F:ammonium channel activity"/>
    <property type="evidence" value="ECO:0007669"/>
    <property type="project" value="InterPro"/>
</dbReference>
<dbReference type="InterPro" id="IPR024041">
    <property type="entry name" value="NH4_transpt_AmtB-like_dom"/>
</dbReference>
<feature type="domain" description="Ammonium transporter AmtB-like" evidence="10">
    <location>
        <begin position="40"/>
        <end position="438"/>
    </location>
</feature>
<dbReference type="PANTHER" id="PTHR43029">
    <property type="entry name" value="AMMONIUM TRANSPORTER MEP2"/>
    <property type="match status" value="1"/>
</dbReference>
<dbReference type="InterPro" id="IPR001905">
    <property type="entry name" value="Ammonium_transpt"/>
</dbReference>
<dbReference type="SUPFAM" id="SSF111352">
    <property type="entry name" value="Ammonium transporter"/>
    <property type="match status" value="1"/>
</dbReference>
<proteinExistence type="inferred from homology"/>
<evidence type="ECO:0000256" key="1">
    <source>
        <dbReference type="ARBA" id="ARBA00004651"/>
    </source>
</evidence>
<dbReference type="EMBL" id="UIDG01000179">
    <property type="protein sequence ID" value="SUS06259.1"/>
    <property type="molecule type" value="Genomic_DNA"/>
</dbReference>
<feature type="transmembrane region" description="Helical" evidence="9">
    <location>
        <begin position="42"/>
        <end position="61"/>
    </location>
</feature>
<feature type="transmembrane region" description="Helical" evidence="9">
    <location>
        <begin position="350"/>
        <end position="370"/>
    </location>
</feature>
<keyword evidence="5 9" id="KW-0812">Transmembrane</keyword>
<feature type="transmembrane region" description="Helical" evidence="9">
    <location>
        <begin position="189"/>
        <end position="212"/>
    </location>
</feature>
<feature type="transmembrane region" description="Helical" evidence="9">
    <location>
        <begin position="128"/>
        <end position="149"/>
    </location>
</feature>
<feature type="transmembrane region" description="Helical" evidence="9">
    <location>
        <begin position="263"/>
        <end position="282"/>
    </location>
</feature>
<dbReference type="FunFam" id="1.10.3430.10:FF:000007">
    <property type="entry name" value="Ammonium transporter"/>
    <property type="match status" value="1"/>
</dbReference>
<feature type="transmembrane region" description="Helical" evidence="9">
    <location>
        <begin position="294"/>
        <end position="314"/>
    </location>
</feature>
<evidence type="ECO:0000256" key="5">
    <source>
        <dbReference type="ARBA" id="ARBA00022692"/>
    </source>
</evidence>